<evidence type="ECO:0000256" key="1">
    <source>
        <dbReference type="SAM" id="MobiDB-lite"/>
    </source>
</evidence>
<name>A0A8T8S8P7_9BASI</name>
<organism evidence="2 3">
    <name type="scientific">Tilletia indica</name>
    <dbReference type="NCBI Taxonomy" id="43049"/>
    <lineage>
        <taxon>Eukaryota</taxon>
        <taxon>Fungi</taxon>
        <taxon>Dikarya</taxon>
        <taxon>Basidiomycota</taxon>
        <taxon>Ustilaginomycotina</taxon>
        <taxon>Exobasidiomycetes</taxon>
        <taxon>Tilletiales</taxon>
        <taxon>Tilletiaceae</taxon>
        <taxon>Tilletia</taxon>
    </lineage>
</organism>
<reference evidence="2" key="1">
    <citation type="submission" date="2016-04" db="EMBL/GenBank/DDBJ databases">
        <authorList>
            <person name="Nguyen H.D."/>
            <person name="Samba Siva P."/>
            <person name="Cullis J."/>
            <person name="Levesque C.A."/>
            <person name="Hambleton S."/>
        </authorList>
    </citation>
    <scope>NUCLEOTIDE SEQUENCE</scope>
    <source>
        <strain evidence="2">DAOMC 236416</strain>
    </source>
</reference>
<reference evidence="2" key="2">
    <citation type="journal article" date="2019" name="IMA Fungus">
        <title>Genome sequencing and comparison of five Tilletia species to identify candidate genes for the detection of regulated species infecting wheat.</title>
        <authorList>
            <person name="Nguyen H.D.T."/>
            <person name="Sultana T."/>
            <person name="Kesanakurti P."/>
            <person name="Hambleton S."/>
        </authorList>
    </citation>
    <scope>NUCLEOTIDE SEQUENCE</scope>
    <source>
        <strain evidence="2">DAOMC 236416</strain>
    </source>
</reference>
<evidence type="ECO:0000313" key="3">
    <source>
        <dbReference type="Proteomes" id="UP000077521"/>
    </source>
</evidence>
<dbReference type="EMBL" id="LWDF02002982">
    <property type="protein sequence ID" value="KAE8235090.1"/>
    <property type="molecule type" value="Genomic_DNA"/>
</dbReference>
<gene>
    <name evidence="2" type="ORF">A4X13_0g9616</name>
</gene>
<feature type="non-terminal residue" evidence="2">
    <location>
        <position position="1"/>
    </location>
</feature>
<sequence length="284" mass="30915">MEDGSSIRGSLISTYERIVRHCCAELWSFKIKPEHEGYVQNYSFWKGKYLWLLQRIAKRIKARCPEISWCTDHYKAFKWIEMHVKSECGKRAVVLRDAEKRKAEAGSSSSNKKAKKNNHISNSKVGSDSLSGISSKKVAPLDDNDTLDDAELSETFSLDDEVMTKKASSSKVSSTSKPSTAASTSKHAAGYPRKSLGVPANPSTSMKTQISIPTRPNPRVVAPLNPLLSTQASIEEHIPVVSKLNAAVTSMASTSASSLLPATVSGIRAALATRFSSLAELDVV</sequence>
<dbReference type="AlphaFoldDB" id="A0A8T8S8P7"/>
<feature type="compositionally biased region" description="Low complexity" evidence="1">
    <location>
        <begin position="165"/>
        <end position="189"/>
    </location>
</feature>
<proteinExistence type="predicted"/>
<feature type="compositionally biased region" description="Polar residues" evidence="1">
    <location>
        <begin position="201"/>
        <end position="214"/>
    </location>
</feature>
<accession>A0A8T8S8P7</accession>
<feature type="region of interest" description="Disordered" evidence="1">
    <location>
        <begin position="101"/>
        <end position="146"/>
    </location>
</feature>
<comment type="caution">
    <text evidence="2">The sequence shown here is derived from an EMBL/GenBank/DDBJ whole genome shotgun (WGS) entry which is preliminary data.</text>
</comment>
<keyword evidence="3" id="KW-1185">Reference proteome</keyword>
<protein>
    <submittedName>
        <fullName evidence="2">Uncharacterized protein</fullName>
    </submittedName>
</protein>
<evidence type="ECO:0000313" key="2">
    <source>
        <dbReference type="EMBL" id="KAE8235090.1"/>
    </source>
</evidence>
<dbReference type="Proteomes" id="UP000077521">
    <property type="component" value="Unassembled WGS sequence"/>
</dbReference>
<feature type="compositionally biased region" description="Polar residues" evidence="1">
    <location>
        <begin position="125"/>
        <end position="134"/>
    </location>
</feature>
<feature type="region of interest" description="Disordered" evidence="1">
    <location>
        <begin position="163"/>
        <end position="214"/>
    </location>
</feature>